<dbReference type="InterPro" id="IPR000073">
    <property type="entry name" value="AB_hydrolase_1"/>
</dbReference>
<dbReference type="Proteomes" id="UP000198145">
    <property type="component" value="Unassembled WGS sequence"/>
</dbReference>
<dbReference type="InterPro" id="IPR029058">
    <property type="entry name" value="AB_hydrolase_fold"/>
</dbReference>
<dbReference type="eggNOG" id="COG2267">
    <property type="taxonomic scope" value="Bacteria"/>
</dbReference>
<gene>
    <name evidence="3" type="ORF">CEG18_21735</name>
</gene>
<evidence type="ECO:0000259" key="2">
    <source>
        <dbReference type="Pfam" id="PF00561"/>
    </source>
</evidence>
<evidence type="ECO:0000256" key="1">
    <source>
        <dbReference type="ARBA" id="ARBA00022801"/>
    </source>
</evidence>
<proteinExistence type="predicted"/>
<dbReference type="EMBL" id="NJBA01000008">
    <property type="protein sequence ID" value="OWP48645.1"/>
    <property type="molecule type" value="Genomic_DNA"/>
</dbReference>
<dbReference type="AlphaFoldDB" id="A0A246F603"/>
<organism evidence="3 4">
    <name type="scientific">Pseudomonas nitroreducens</name>
    <dbReference type="NCBI Taxonomy" id="46680"/>
    <lineage>
        <taxon>Bacteria</taxon>
        <taxon>Pseudomonadati</taxon>
        <taxon>Pseudomonadota</taxon>
        <taxon>Gammaproteobacteria</taxon>
        <taxon>Pseudomonadales</taxon>
        <taxon>Pseudomonadaceae</taxon>
        <taxon>Pseudomonas</taxon>
    </lineage>
</organism>
<dbReference type="PRINTS" id="PR00412">
    <property type="entry name" value="EPOXHYDRLASE"/>
</dbReference>
<comment type="caution">
    <text evidence="3">The sequence shown here is derived from an EMBL/GenBank/DDBJ whole genome shotgun (WGS) entry which is preliminary data.</text>
</comment>
<dbReference type="STRING" id="46680.GCA_000807755_05979"/>
<keyword evidence="1 3" id="KW-0378">Hydrolase</keyword>
<protein>
    <submittedName>
        <fullName evidence="3">Alpha/beta hydrolase</fullName>
    </submittedName>
</protein>
<feature type="domain" description="AB hydrolase-1" evidence="2">
    <location>
        <begin position="28"/>
        <end position="295"/>
    </location>
</feature>
<accession>A0A246F603</accession>
<dbReference type="Gene3D" id="3.40.50.1820">
    <property type="entry name" value="alpha/beta hydrolase"/>
    <property type="match status" value="1"/>
</dbReference>
<reference evidence="3 4" key="1">
    <citation type="submission" date="2017-06" db="EMBL/GenBank/DDBJ databases">
        <title>Draft genome of Pseudomonas nitroreducens DF05.</title>
        <authorList>
            <person name="Iyer R."/>
        </authorList>
    </citation>
    <scope>NUCLEOTIDE SEQUENCE [LARGE SCALE GENOMIC DNA]</scope>
    <source>
        <strain evidence="3 4">DF05</strain>
    </source>
</reference>
<dbReference type="SUPFAM" id="SSF53474">
    <property type="entry name" value="alpha/beta-Hydrolases"/>
    <property type="match status" value="1"/>
</dbReference>
<sequence length="316" mass="36051">MNEFEHQVLAVNGIQLSLYSCGPADGKPVWLLHGFPECWHSWQHQMRALAAAGYRVFVPEMRGYGQTSAPQEVDAYDVLTLCADIQGAMDALGHERVAMVGHDWGAPVAWHLALLEPQRVEVLATLSVPFAGRAKRPPVEIMHEVFAGKFFYILYFQQPGRAEAELDADITLSLRHFLGDNVRLAPDQSPDGRLFDGLSQPPAHPDWCSAEDFQWYVRTIEGRGFYGALNWYRNFERSWQRTEPLAGRKVEQPTLFLIGDRDPVGRFEAYTVQRMPEHVPNLEQHVLEHCGHWIQNQQPERVNALLGDFLDRHYPV</sequence>
<evidence type="ECO:0000313" key="3">
    <source>
        <dbReference type="EMBL" id="OWP48645.1"/>
    </source>
</evidence>
<dbReference type="PRINTS" id="PR00111">
    <property type="entry name" value="ABHYDROLASE"/>
</dbReference>
<dbReference type="Pfam" id="PF00561">
    <property type="entry name" value="Abhydrolase_1"/>
    <property type="match status" value="1"/>
</dbReference>
<dbReference type="RefSeq" id="WP_088420564.1">
    <property type="nucleotide sequence ID" value="NZ_NJBA01000008.1"/>
</dbReference>
<name>A0A246F603_PSENT</name>
<dbReference type="GO" id="GO:0016787">
    <property type="term" value="F:hydrolase activity"/>
    <property type="evidence" value="ECO:0007669"/>
    <property type="project" value="UniProtKB-KW"/>
</dbReference>
<dbReference type="InterPro" id="IPR000639">
    <property type="entry name" value="Epox_hydrolase-like"/>
</dbReference>
<evidence type="ECO:0000313" key="4">
    <source>
        <dbReference type="Proteomes" id="UP000198145"/>
    </source>
</evidence>
<dbReference type="PANTHER" id="PTHR43329">
    <property type="entry name" value="EPOXIDE HYDROLASE"/>
    <property type="match status" value="1"/>
</dbReference>